<dbReference type="GO" id="GO:0003729">
    <property type="term" value="F:mRNA binding"/>
    <property type="evidence" value="ECO:0007669"/>
    <property type="project" value="TreeGrafter"/>
</dbReference>
<proteinExistence type="predicted"/>
<dbReference type="PANTHER" id="PTHR14089">
    <property type="entry name" value="PRE-MRNA-SPLICING FACTOR RBM22"/>
    <property type="match status" value="1"/>
</dbReference>
<dbReference type="GO" id="GO:0010494">
    <property type="term" value="C:cytoplasmic stress granule"/>
    <property type="evidence" value="ECO:0007669"/>
    <property type="project" value="TreeGrafter"/>
</dbReference>
<organism evidence="5 6">
    <name type="scientific">Linnemannia exigua</name>
    <dbReference type="NCBI Taxonomy" id="604196"/>
    <lineage>
        <taxon>Eukaryota</taxon>
        <taxon>Fungi</taxon>
        <taxon>Fungi incertae sedis</taxon>
        <taxon>Mucoromycota</taxon>
        <taxon>Mortierellomycotina</taxon>
        <taxon>Mortierellomycetes</taxon>
        <taxon>Mortierellales</taxon>
        <taxon>Mortierellaceae</taxon>
        <taxon>Linnemannia</taxon>
    </lineage>
</organism>
<sequence>MGFVKELRTVYIGKIPEGTTMEAILDLVTTGNVESVKRVHRKYCAFVTFVDSGAAARFLGQGRKEKWRIRNQPLELSWGNLTPIVPKIAEAVKLGATRCVCVGGLDQTVSKEMLEADFSRFGQVECLKLLVNKNAAYVYLTSIGSAIKAKESLSIEHQYLHRRLSYGMDRCAQLILTRIFLPQDNKLRIMEALTNVLTLEGRRNVSLGNLHDGATVEEICDVVKGGLLSFIKRKPKRKTAFVCFVDPRAAADFVEYATKREIKIKKRTLRVGWGDDTTDRLPEDVINAFKMGATRTVYIGNIKGLVSGRVKTDFAAFGEVEKVSIVHDRDCAFVSFSNVLSAVGAVQGIKERKPEYEPRLIGFGKDRCARPLGGTPPQVGASLDTQSLVKTDTFANETVRTSGGSTGACDPRNVAGLEESDDDMDMSE</sequence>
<reference evidence="5" key="1">
    <citation type="journal article" date="2020" name="Fungal Divers.">
        <title>Resolving the Mortierellaceae phylogeny through synthesis of multi-gene phylogenetics and phylogenomics.</title>
        <authorList>
            <person name="Vandepol N."/>
            <person name="Liber J."/>
            <person name="Desiro A."/>
            <person name="Na H."/>
            <person name="Kennedy M."/>
            <person name="Barry K."/>
            <person name="Grigoriev I.V."/>
            <person name="Miller A.N."/>
            <person name="O'Donnell K."/>
            <person name="Stajich J.E."/>
            <person name="Bonito G."/>
        </authorList>
    </citation>
    <scope>NUCLEOTIDE SEQUENCE</scope>
    <source>
        <strain evidence="5">NRRL 28262</strain>
    </source>
</reference>
<keyword evidence="6" id="KW-1185">Reference proteome</keyword>
<dbReference type="InterPro" id="IPR039171">
    <property type="entry name" value="Cwc2/Slt11"/>
</dbReference>
<dbReference type="InterPro" id="IPR012677">
    <property type="entry name" value="Nucleotide-bd_a/b_plait_sf"/>
</dbReference>
<evidence type="ECO:0000313" key="5">
    <source>
        <dbReference type="EMBL" id="KAG0281916.1"/>
    </source>
</evidence>
<dbReference type="AlphaFoldDB" id="A0AAD4DMC5"/>
<comment type="caution">
    <text evidence="5">The sequence shown here is derived from an EMBL/GenBank/DDBJ whole genome shotgun (WGS) entry which is preliminary data.</text>
</comment>
<dbReference type="Gene3D" id="3.30.70.330">
    <property type="match status" value="4"/>
</dbReference>
<dbReference type="SMART" id="SM00360">
    <property type="entry name" value="RRM"/>
    <property type="match status" value="4"/>
</dbReference>
<keyword evidence="1 2" id="KW-0694">RNA-binding</keyword>
<evidence type="ECO:0000259" key="4">
    <source>
        <dbReference type="PROSITE" id="PS50102"/>
    </source>
</evidence>
<dbReference type="GO" id="GO:0000398">
    <property type="term" value="P:mRNA splicing, via spliceosome"/>
    <property type="evidence" value="ECO:0007669"/>
    <property type="project" value="TreeGrafter"/>
</dbReference>
<protein>
    <recommendedName>
        <fullName evidence="4">RRM domain-containing protein</fullName>
    </recommendedName>
</protein>
<dbReference type="PANTHER" id="PTHR14089:SF8">
    <property type="entry name" value="RNA-BINDING PROTEIN MRN1"/>
    <property type="match status" value="1"/>
</dbReference>
<dbReference type="SUPFAM" id="SSF54928">
    <property type="entry name" value="RNA-binding domain, RBD"/>
    <property type="match status" value="2"/>
</dbReference>
<evidence type="ECO:0000256" key="1">
    <source>
        <dbReference type="ARBA" id="ARBA00022884"/>
    </source>
</evidence>
<evidence type="ECO:0000256" key="3">
    <source>
        <dbReference type="SAM" id="MobiDB-lite"/>
    </source>
</evidence>
<feature type="compositionally biased region" description="Acidic residues" evidence="3">
    <location>
        <begin position="418"/>
        <end position="428"/>
    </location>
</feature>
<feature type="domain" description="RRM" evidence="4">
    <location>
        <begin position="8"/>
        <end position="81"/>
    </location>
</feature>
<dbReference type="EMBL" id="JAAAIL010000003">
    <property type="protein sequence ID" value="KAG0281916.1"/>
    <property type="molecule type" value="Genomic_DNA"/>
</dbReference>
<name>A0AAD4DMC5_9FUNG</name>
<dbReference type="Proteomes" id="UP001194580">
    <property type="component" value="Unassembled WGS sequence"/>
</dbReference>
<dbReference type="PROSITE" id="PS50102">
    <property type="entry name" value="RRM"/>
    <property type="match status" value="3"/>
</dbReference>
<evidence type="ECO:0000313" key="6">
    <source>
        <dbReference type="Proteomes" id="UP001194580"/>
    </source>
</evidence>
<feature type="domain" description="RRM" evidence="4">
    <location>
        <begin position="295"/>
        <end position="366"/>
    </location>
</feature>
<gene>
    <name evidence="5" type="ORF">BGZ95_006423</name>
</gene>
<accession>A0AAD4DMC5</accession>
<feature type="region of interest" description="Disordered" evidence="3">
    <location>
        <begin position="399"/>
        <end position="428"/>
    </location>
</feature>
<feature type="domain" description="RRM" evidence="4">
    <location>
        <begin position="98"/>
        <end position="171"/>
    </location>
</feature>
<evidence type="ECO:0000256" key="2">
    <source>
        <dbReference type="PROSITE-ProRule" id="PRU00176"/>
    </source>
</evidence>
<dbReference type="InterPro" id="IPR000504">
    <property type="entry name" value="RRM_dom"/>
</dbReference>
<dbReference type="InterPro" id="IPR035979">
    <property type="entry name" value="RBD_domain_sf"/>
</dbReference>
<dbReference type="Pfam" id="PF00076">
    <property type="entry name" value="RRM_1"/>
    <property type="match status" value="1"/>
</dbReference>